<sequence>MLDFSKIYSILLKIKTSKVPKDYIEDTDLPTIRPLHAAKVQHLYFDLSNAYKGAGRLINKSKAKVVLNSHTHSKEAVIAKQAAKVINTKERGLATPKKARRNIKATAAAIQGNVANLRAQIIELEYKHVNIKSKSKEKTKLKGDLTKKMNAKRAEIKALEATLL</sequence>
<dbReference type="AlphaFoldDB" id="A0AAD4IJ90"/>
<reference evidence="1" key="1">
    <citation type="submission" date="2021-07" db="EMBL/GenBank/DDBJ databases">
        <title>Genome Resource of American Ginseng Black Spot Pathogen Alternaria panax.</title>
        <authorList>
            <person name="Qiu C."/>
            <person name="Wang W."/>
            <person name="Liu Z."/>
        </authorList>
    </citation>
    <scope>NUCLEOTIDE SEQUENCE</scope>
    <source>
        <strain evidence="1">BNCC115425</strain>
    </source>
</reference>
<comment type="caution">
    <text evidence="1">The sequence shown here is derived from an EMBL/GenBank/DDBJ whole genome shotgun (WGS) entry which is preliminary data.</text>
</comment>
<gene>
    <name evidence="1" type="ORF">G6011_00964</name>
</gene>
<dbReference type="EMBL" id="JAANER010000001">
    <property type="protein sequence ID" value="KAG9195843.1"/>
    <property type="molecule type" value="Genomic_DNA"/>
</dbReference>
<evidence type="ECO:0000313" key="2">
    <source>
        <dbReference type="Proteomes" id="UP001199106"/>
    </source>
</evidence>
<name>A0AAD4IJ90_9PLEO</name>
<accession>A0AAD4IJ90</accession>
<proteinExistence type="predicted"/>
<protein>
    <submittedName>
        <fullName evidence="1">Uncharacterized protein</fullName>
    </submittedName>
</protein>
<organism evidence="1 2">
    <name type="scientific">Alternaria panax</name>
    <dbReference type="NCBI Taxonomy" id="48097"/>
    <lineage>
        <taxon>Eukaryota</taxon>
        <taxon>Fungi</taxon>
        <taxon>Dikarya</taxon>
        <taxon>Ascomycota</taxon>
        <taxon>Pezizomycotina</taxon>
        <taxon>Dothideomycetes</taxon>
        <taxon>Pleosporomycetidae</taxon>
        <taxon>Pleosporales</taxon>
        <taxon>Pleosporineae</taxon>
        <taxon>Pleosporaceae</taxon>
        <taxon>Alternaria</taxon>
        <taxon>Alternaria sect. Panax</taxon>
    </lineage>
</organism>
<keyword evidence="2" id="KW-1185">Reference proteome</keyword>
<dbReference type="Proteomes" id="UP001199106">
    <property type="component" value="Unassembled WGS sequence"/>
</dbReference>
<evidence type="ECO:0000313" key="1">
    <source>
        <dbReference type="EMBL" id="KAG9195843.1"/>
    </source>
</evidence>